<feature type="compositionally biased region" description="Basic and acidic residues" evidence="1">
    <location>
        <begin position="226"/>
        <end position="240"/>
    </location>
</feature>
<dbReference type="STRING" id="632955.GCA_000829675_02457"/>
<reference evidence="2 3" key="1">
    <citation type="submission" date="2013-06" db="EMBL/GenBank/DDBJ databases">
        <title>The Genome Sequence of Acinetobacter rudis CIP 110305.</title>
        <authorList>
            <consortium name="The Broad Institute Genome Sequencing Platform"/>
            <consortium name="The Broad Institute Genome Sequencing Center for Infectious Disease"/>
            <person name="Cerqueira G."/>
            <person name="Feldgarden M."/>
            <person name="Courvalin P."/>
            <person name="Perichon B."/>
            <person name="Grillot-Courvalin C."/>
            <person name="Clermont D."/>
            <person name="Rocha E."/>
            <person name="Yoon E.-J."/>
            <person name="Nemec A."/>
            <person name="Young S.K."/>
            <person name="Zeng Q."/>
            <person name="Gargeya S."/>
            <person name="Fitzgerald M."/>
            <person name="Abouelleil A."/>
            <person name="Alvarado L."/>
            <person name="Berlin A.M."/>
            <person name="Chapman S.B."/>
            <person name="Dewar J."/>
            <person name="Goldberg J."/>
            <person name="Griggs A."/>
            <person name="Gujja S."/>
            <person name="Hansen M."/>
            <person name="Howarth C."/>
            <person name="Imamovic A."/>
            <person name="Larimer J."/>
            <person name="McCowan C."/>
            <person name="Murphy C."/>
            <person name="Pearson M."/>
            <person name="Priest M."/>
            <person name="Roberts A."/>
            <person name="Saif S."/>
            <person name="Shea T."/>
            <person name="Sykes S."/>
            <person name="Wortman J."/>
            <person name="Nusbaum C."/>
            <person name="Birren B."/>
        </authorList>
    </citation>
    <scope>NUCLEOTIDE SEQUENCE [LARGE SCALE GENOMIC DNA]</scope>
    <source>
        <strain evidence="2 3">CIP 110305</strain>
    </source>
</reference>
<dbReference type="PATRIC" id="fig|421052.3.peg.3036"/>
<dbReference type="eggNOG" id="COG3121">
    <property type="taxonomic scope" value="Bacteria"/>
</dbReference>
<organism evidence="2 3">
    <name type="scientific">Acinetobacter rudis CIP 110305</name>
    <dbReference type="NCBI Taxonomy" id="421052"/>
    <lineage>
        <taxon>Bacteria</taxon>
        <taxon>Pseudomonadati</taxon>
        <taxon>Pseudomonadota</taxon>
        <taxon>Gammaproteobacteria</taxon>
        <taxon>Moraxellales</taxon>
        <taxon>Moraxellaceae</taxon>
        <taxon>Acinetobacter</taxon>
    </lineage>
</organism>
<dbReference type="AlphaFoldDB" id="S3N728"/>
<dbReference type="InterPro" id="IPR013783">
    <property type="entry name" value="Ig-like_fold"/>
</dbReference>
<protein>
    <submittedName>
        <fullName evidence="2">Uncharacterized protein</fullName>
    </submittedName>
</protein>
<dbReference type="HOGENOM" id="CLU_106652_0_0_6"/>
<comment type="caution">
    <text evidence="2">The sequence shown here is derived from an EMBL/GenBank/DDBJ whole genome shotgun (WGS) entry which is preliminary data.</text>
</comment>
<gene>
    <name evidence="2" type="ORF">F945_03106</name>
</gene>
<feature type="region of interest" description="Disordered" evidence="1">
    <location>
        <begin position="221"/>
        <end position="240"/>
    </location>
</feature>
<sequence>MGLSHIASAAYFSSYIYEMGSDESFISKPVQNDTSTLNLYTVQSFKIDKPGENGENMVYAKERELIFTPLSLQINPKSTDFFKLLYIGPKDDQERYYRVVFSEVPFSAFEEGVTPQATTFVPKVSMSTIMVVRPRKQKLQYVIDEKEGVIKNTGNTFFRVIIHKSCKLDDESSTQFYMLPDEEFRHDIVKQKNQKFIVANKSYTMISQQCEQENNKALLATTEETQETKQSVEEQKHSVE</sequence>
<dbReference type="EMBL" id="ATGI01000038">
    <property type="protein sequence ID" value="EPF70089.1"/>
    <property type="molecule type" value="Genomic_DNA"/>
</dbReference>
<evidence type="ECO:0000256" key="1">
    <source>
        <dbReference type="SAM" id="MobiDB-lite"/>
    </source>
</evidence>
<proteinExistence type="predicted"/>
<dbReference type="Proteomes" id="UP000014568">
    <property type="component" value="Unassembled WGS sequence"/>
</dbReference>
<evidence type="ECO:0000313" key="2">
    <source>
        <dbReference type="EMBL" id="EPF70089.1"/>
    </source>
</evidence>
<dbReference type="Gene3D" id="2.60.40.10">
    <property type="entry name" value="Immunoglobulins"/>
    <property type="match status" value="1"/>
</dbReference>
<name>S3N728_9GAMM</name>
<accession>S3N728</accession>
<keyword evidence="3" id="KW-1185">Reference proteome</keyword>
<evidence type="ECO:0000313" key="3">
    <source>
        <dbReference type="Proteomes" id="UP000014568"/>
    </source>
</evidence>
<dbReference type="SUPFAM" id="SSF49354">
    <property type="entry name" value="PapD-like"/>
    <property type="match status" value="1"/>
</dbReference>
<dbReference type="InterPro" id="IPR008962">
    <property type="entry name" value="PapD-like_sf"/>
</dbReference>